<keyword evidence="4" id="KW-1003">Cell membrane</keyword>
<evidence type="ECO:0000256" key="7">
    <source>
        <dbReference type="ARBA" id="ARBA00022989"/>
    </source>
</evidence>
<dbReference type="Gene3D" id="3.30.70.1430">
    <property type="entry name" value="Multidrug efflux transporter AcrB pore domain"/>
    <property type="match status" value="2"/>
</dbReference>
<organism evidence="11 12">
    <name type="scientific">Povalibacter uvarum</name>
    <dbReference type="NCBI Taxonomy" id="732238"/>
    <lineage>
        <taxon>Bacteria</taxon>
        <taxon>Pseudomonadati</taxon>
        <taxon>Pseudomonadota</taxon>
        <taxon>Gammaproteobacteria</taxon>
        <taxon>Steroidobacterales</taxon>
        <taxon>Steroidobacteraceae</taxon>
        <taxon>Povalibacter</taxon>
    </lineage>
</organism>
<dbReference type="GO" id="GO:0015562">
    <property type="term" value="F:efflux transmembrane transporter activity"/>
    <property type="evidence" value="ECO:0007669"/>
    <property type="project" value="InterPro"/>
</dbReference>
<keyword evidence="7 9" id="KW-1133">Transmembrane helix</keyword>
<dbReference type="RefSeq" id="WP_184334575.1">
    <property type="nucleotide sequence ID" value="NZ_JACHHZ010000005.1"/>
</dbReference>
<evidence type="ECO:0000256" key="5">
    <source>
        <dbReference type="ARBA" id="ARBA00022519"/>
    </source>
</evidence>
<accession>A0A841HRA9</accession>
<comment type="caution">
    <text evidence="11">The sequence shown here is derived from an EMBL/GenBank/DDBJ whole genome shotgun (WGS) entry which is preliminary data.</text>
</comment>
<keyword evidence="8 9" id="KW-0472">Membrane</keyword>
<evidence type="ECO:0000259" key="10">
    <source>
        <dbReference type="PROSITE" id="PS50156"/>
    </source>
</evidence>
<evidence type="ECO:0000256" key="1">
    <source>
        <dbReference type="ARBA" id="ARBA00004429"/>
    </source>
</evidence>
<dbReference type="AlphaFoldDB" id="A0A841HRA9"/>
<comment type="similarity">
    <text evidence="2 9">Belongs to the resistance-nodulation-cell division (RND) (TC 2.A.6) family.</text>
</comment>
<dbReference type="GO" id="GO:0009636">
    <property type="term" value="P:response to toxic substance"/>
    <property type="evidence" value="ECO:0007669"/>
    <property type="project" value="UniProtKB-ARBA"/>
</dbReference>
<dbReference type="Gene3D" id="3.30.70.1440">
    <property type="entry name" value="Multidrug efflux transporter AcrB pore domain"/>
    <property type="match status" value="1"/>
</dbReference>
<evidence type="ECO:0000313" key="11">
    <source>
        <dbReference type="EMBL" id="MBB6095174.1"/>
    </source>
</evidence>
<evidence type="ECO:0000256" key="8">
    <source>
        <dbReference type="ARBA" id="ARBA00023136"/>
    </source>
</evidence>
<dbReference type="Gene3D" id="3.30.2090.10">
    <property type="entry name" value="Multidrug efflux transporter AcrB TolC docking domain, DN and DC subdomains"/>
    <property type="match status" value="2"/>
</dbReference>
<gene>
    <name evidence="11" type="ORF">HNQ60_004064</name>
</gene>
<dbReference type="FunFam" id="1.20.1640.10:FF:000001">
    <property type="entry name" value="Efflux pump membrane transporter"/>
    <property type="match status" value="1"/>
</dbReference>
<reference evidence="11 12" key="1">
    <citation type="submission" date="2020-08" db="EMBL/GenBank/DDBJ databases">
        <title>Genomic Encyclopedia of Type Strains, Phase IV (KMG-IV): sequencing the most valuable type-strain genomes for metagenomic binning, comparative biology and taxonomic classification.</title>
        <authorList>
            <person name="Goeker M."/>
        </authorList>
    </citation>
    <scope>NUCLEOTIDE SEQUENCE [LARGE SCALE GENOMIC DNA]</scope>
    <source>
        <strain evidence="11 12">DSM 26723</strain>
    </source>
</reference>
<protein>
    <recommendedName>
        <fullName evidence="9">Efflux pump membrane transporter</fullName>
    </recommendedName>
</protein>
<dbReference type="Pfam" id="PF00873">
    <property type="entry name" value="ACR_tran"/>
    <property type="match status" value="1"/>
</dbReference>
<evidence type="ECO:0000256" key="6">
    <source>
        <dbReference type="ARBA" id="ARBA00022692"/>
    </source>
</evidence>
<dbReference type="PANTHER" id="PTHR32063">
    <property type="match status" value="1"/>
</dbReference>
<keyword evidence="3 9" id="KW-0813">Transport</keyword>
<feature type="transmembrane region" description="Helical" evidence="9">
    <location>
        <begin position="932"/>
        <end position="952"/>
    </location>
</feature>
<dbReference type="InterPro" id="IPR000731">
    <property type="entry name" value="SSD"/>
</dbReference>
<feature type="transmembrane region" description="Helical" evidence="9">
    <location>
        <begin position="392"/>
        <end position="417"/>
    </location>
</feature>
<evidence type="ECO:0000256" key="4">
    <source>
        <dbReference type="ARBA" id="ARBA00022475"/>
    </source>
</evidence>
<dbReference type="InterPro" id="IPR027463">
    <property type="entry name" value="AcrB_DN_DC_subdom"/>
</dbReference>
<evidence type="ECO:0000256" key="3">
    <source>
        <dbReference type="ARBA" id="ARBA00022448"/>
    </source>
</evidence>
<keyword evidence="12" id="KW-1185">Reference proteome</keyword>
<dbReference type="FunFam" id="3.30.70.1430:FF:000001">
    <property type="entry name" value="Efflux pump membrane transporter"/>
    <property type="match status" value="1"/>
</dbReference>
<dbReference type="NCBIfam" id="TIGR00915">
    <property type="entry name" value="2A0602"/>
    <property type="match status" value="1"/>
</dbReference>
<feature type="transmembrane region" description="Helical" evidence="9">
    <location>
        <begin position="340"/>
        <end position="359"/>
    </location>
</feature>
<keyword evidence="5 9" id="KW-0997">Cell inner membrane</keyword>
<feature type="transmembrane region" description="Helical" evidence="9">
    <location>
        <begin position="1005"/>
        <end position="1031"/>
    </location>
</feature>
<feature type="domain" description="SSD" evidence="10">
    <location>
        <begin position="369"/>
        <end position="495"/>
    </location>
</feature>
<name>A0A841HRA9_9GAMM</name>
<dbReference type="Proteomes" id="UP000588068">
    <property type="component" value="Unassembled WGS sequence"/>
</dbReference>
<dbReference type="SUPFAM" id="SSF82866">
    <property type="entry name" value="Multidrug efflux transporter AcrB transmembrane domain"/>
    <property type="match status" value="2"/>
</dbReference>
<feature type="transmembrane region" description="Helical" evidence="9">
    <location>
        <begin position="876"/>
        <end position="895"/>
    </location>
</feature>
<dbReference type="GO" id="GO:0042910">
    <property type="term" value="F:xenobiotic transmembrane transporter activity"/>
    <property type="evidence" value="ECO:0007669"/>
    <property type="project" value="TreeGrafter"/>
</dbReference>
<feature type="transmembrane region" description="Helical" evidence="9">
    <location>
        <begin position="541"/>
        <end position="559"/>
    </location>
</feature>
<dbReference type="SUPFAM" id="SSF82714">
    <property type="entry name" value="Multidrug efflux transporter AcrB TolC docking domain, DN and DC subdomains"/>
    <property type="match status" value="2"/>
</dbReference>
<feature type="transmembrane region" description="Helical" evidence="9">
    <location>
        <begin position="972"/>
        <end position="993"/>
    </location>
</feature>
<dbReference type="PROSITE" id="PS50156">
    <property type="entry name" value="SSD"/>
    <property type="match status" value="1"/>
</dbReference>
<dbReference type="EMBL" id="JACHHZ010000005">
    <property type="protein sequence ID" value="MBB6095174.1"/>
    <property type="molecule type" value="Genomic_DNA"/>
</dbReference>
<dbReference type="InterPro" id="IPR001036">
    <property type="entry name" value="Acrflvin-R"/>
</dbReference>
<evidence type="ECO:0000256" key="9">
    <source>
        <dbReference type="RuleBase" id="RU364070"/>
    </source>
</evidence>
<dbReference type="InterPro" id="IPR004764">
    <property type="entry name" value="MdtF-like"/>
</dbReference>
<dbReference type="Gene3D" id="3.30.70.1320">
    <property type="entry name" value="Multidrug efflux transporter AcrB pore domain like"/>
    <property type="match status" value="1"/>
</dbReference>
<dbReference type="NCBIfam" id="NF000282">
    <property type="entry name" value="RND_permease_1"/>
    <property type="match status" value="1"/>
</dbReference>
<feature type="transmembrane region" description="Helical" evidence="9">
    <location>
        <begin position="366"/>
        <end position="386"/>
    </location>
</feature>
<dbReference type="PANTHER" id="PTHR32063:SF76">
    <property type="entry name" value="EFFLUX PUMP MEMBRANE TRANSPORTER"/>
    <property type="match status" value="1"/>
</dbReference>
<feature type="transmembrane region" description="Helical" evidence="9">
    <location>
        <begin position="438"/>
        <end position="458"/>
    </location>
</feature>
<dbReference type="PRINTS" id="PR00702">
    <property type="entry name" value="ACRIFLAVINRP"/>
</dbReference>
<proteinExistence type="inferred from homology"/>
<evidence type="ECO:0000313" key="12">
    <source>
        <dbReference type="Proteomes" id="UP000588068"/>
    </source>
</evidence>
<comment type="subcellular location">
    <subcellularLocation>
        <location evidence="1 9">Cell inner membrane</location>
        <topology evidence="1 9">Multi-pass membrane protein</topology>
    </subcellularLocation>
</comment>
<dbReference type="GO" id="GO:0005886">
    <property type="term" value="C:plasma membrane"/>
    <property type="evidence" value="ECO:0007669"/>
    <property type="project" value="UniProtKB-SubCell"/>
</dbReference>
<comment type="caution">
    <text evidence="9">Lacks conserved residue(s) required for the propagation of feature annotation.</text>
</comment>
<keyword evidence="6 9" id="KW-0812">Transmembrane</keyword>
<feature type="transmembrane region" description="Helical" evidence="9">
    <location>
        <begin position="902"/>
        <end position="926"/>
    </location>
</feature>
<evidence type="ECO:0000256" key="2">
    <source>
        <dbReference type="ARBA" id="ARBA00010942"/>
    </source>
</evidence>
<dbReference type="SUPFAM" id="SSF82693">
    <property type="entry name" value="Multidrug efflux transporter AcrB pore domain, PN1, PN2, PC1 and PC2 subdomains"/>
    <property type="match status" value="4"/>
</dbReference>
<dbReference type="Gene3D" id="1.20.1640.10">
    <property type="entry name" value="Multidrug efflux transporter AcrB transmembrane domain"/>
    <property type="match status" value="2"/>
</dbReference>
<feature type="transmembrane region" description="Helical" evidence="9">
    <location>
        <begin position="470"/>
        <end position="493"/>
    </location>
</feature>
<sequence>MSRFFIDRPVFAIVISLFLVLVGTLSLITLPVGEFPEIALPTVQVKAGYIGASSDVVEDAVTSPLDRQINGVTDMLYINGVSGDDGSASLTVTFALERDPDLAAVEVQNRVSQATATLPQEVINAGVTVRKQSPDTLMYLMLTATDPSLDALFVNNYAYVYVVDPIKRVTGIGDVQVFGSEYGMRVWLRPDRMASLRLTASDVARAIQEQNVQAPAGQVGQPPADKDQSFQYSLRVRGRLVDPGEFADIIVGSRPDGSFIRVRDVGRVELGGKDYNFRTRFRGQAAVMMAVSLAPGANAMQTAELVRNELDALKRSFPAGMDYKIMYDTSEFVSASIEEVIHTFVEALILVLIVVYLFLQSWRATLIPMLAVPVSLIATFAAYQALGFSINTLSLFGMVLAIGIVVDDAIVVVEAVEQNMHAHKLTPLEATRKAMSEVQGPVVAIALVLAAVFVPMAFIPGVTGQLYKQFALTIAVATLFSALVALTLTPALCSMLLKPQEHDPHAEPKGPIRKFFHRFNRGFDRLNDRYGQAAGMGARRITLVVITLGVVIVAILGLLKITPTGFVPDEDKGAVFMQVILPDAAAQQRTLSVLDAVEEIVQAHPGVDAVTGVAGFDLISGTAASNCALVIVRLKPWEERKARDQHALAILQALMMKTQHIPEAVIFAFNPPALPGFGAVSGFSAMLEARGNQTPQELAQVTQQFIAAAQQDPAIGRITTTFSATTPNYRLSVDREKVKKLGVPVNDVFTTLQTFMGGYQVNEFTAFGRNYKVTIQADTEFRKEVRDIAQLFVRNGQGDMVPLDAVVSPTPSTGARFMQRYNLYRTAALSGTPAPGASSGQAIGAIERLAETTLPADYDIEWTGQSLQEKEAGNTAVLVMALSIVVVFLFLAALYESWAVPFAVLLATPFGFMGALFALKLGGIAFNVYGQIGLVTLIGLSAKNAILIVEFAKLNREAGKPLIESALEAARLRLRPILMTSFAFILGVVPLAIASGAGAASKHSVGIAVFGGMIAATLLTSLAVPGFYVMIQGLAEKFGGEPKAPVAVEAKP</sequence>